<reference evidence="3" key="1">
    <citation type="journal article" date="2018" name="Proc. Natl. Acad. Sci. U.S.A.">
        <title>Linking secondary metabolites to gene clusters through genome sequencing of six diverse Aspergillus species.</title>
        <authorList>
            <person name="Kaerboelling I."/>
            <person name="Vesth T.C."/>
            <person name="Frisvad J.C."/>
            <person name="Nybo J.L."/>
            <person name="Theobald S."/>
            <person name="Kuo A."/>
            <person name="Bowyer P."/>
            <person name="Matsuda Y."/>
            <person name="Mondo S."/>
            <person name="Lyhne E.K."/>
            <person name="Kogle M.E."/>
            <person name="Clum A."/>
            <person name="Lipzen A."/>
            <person name="Salamov A."/>
            <person name="Ngan C.Y."/>
            <person name="Daum C."/>
            <person name="Chiniquy J."/>
            <person name="Barry K."/>
            <person name="LaButti K."/>
            <person name="Haridas S."/>
            <person name="Simmons B.A."/>
            <person name="Magnuson J.K."/>
            <person name="Mortensen U.H."/>
            <person name="Larsen T.O."/>
            <person name="Grigoriev I.V."/>
            <person name="Baker S.E."/>
            <person name="Andersen M.R."/>
        </authorList>
    </citation>
    <scope>NUCLEOTIDE SEQUENCE [LARGE SCALE GENOMIC DNA]</scope>
    <source>
        <strain evidence="3">IBT 16806</strain>
    </source>
</reference>
<comment type="caution">
    <text evidence="2">The sequence shown here is derived from an EMBL/GenBank/DDBJ whole genome shotgun (WGS) entry which is preliminary data.</text>
</comment>
<protein>
    <submittedName>
        <fullName evidence="2">Uncharacterized protein</fullName>
    </submittedName>
</protein>
<dbReference type="RefSeq" id="XP_024681382.1">
    <property type="nucleotide sequence ID" value="XM_024829048.1"/>
</dbReference>
<dbReference type="OMA" id="ARMFATR"/>
<dbReference type="VEuPathDB" id="FungiDB:P174DRAFT_452078"/>
<evidence type="ECO:0000256" key="1">
    <source>
        <dbReference type="SAM" id="MobiDB-lite"/>
    </source>
</evidence>
<organism evidence="2 3">
    <name type="scientific">Aspergillus novofumigatus (strain IBT 16806)</name>
    <dbReference type="NCBI Taxonomy" id="1392255"/>
    <lineage>
        <taxon>Eukaryota</taxon>
        <taxon>Fungi</taxon>
        <taxon>Dikarya</taxon>
        <taxon>Ascomycota</taxon>
        <taxon>Pezizomycotina</taxon>
        <taxon>Eurotiomycetes</taxon>
        <taxon>Eurotiomycetidae</taxon>
        <taxon>Eurotiales</taxon>
        <taxon>Aspergillaceae</taxon>
        <taxon>Aspergillus</taxon>
        <taxon>Aspergillus subgen. Fumigati</taxon>
    </lineage>
</organism>
<dbReference type="GeneID" id="36536374"/>
<sequence>MRPALLRLLKRPSAVSVLDSLISKSVGIEQLESKNECLRCSFRKAHQNAGVRRCEVEEPSSNETPTRLNQSSTSRPFSFHVYDIQSPRDTRHGRTMRQDNAPISSMADKDGSLRFDLQPDKLDFESDIGHTQDIGTRLVDDPVHRQRLDLWEQLLRYRQRHYGDRGTLDIWIALTDRVDGVDLPVVGEQADFFWHSFVDLGLKREVVMGEVLAYALELWKRTGSRWDKFYEVVVGGYLERGMTQHAVRWHKKLEHPHLSCPNDIMRIFETALTMSNGSAKIVLPTTATRRSASPGISAFKNICRLTDGHQIYGRAISQLLELGRVEDAFSLHSFLVERHDHPQTYEEIQPLLQCAKELRPRKFYKLQAYCKGRFPGRVASAEESAPAKEDDTRESSGKVWLQEKPFKDELGARLFATKALAFETTVAGLRMFGVQAIGPQSLREMAVRTQGSQDIVARLRELHRAGISIGDSVFARLIRKLASENRDILLSDLLHSDQHPDVLEDAVMQESLLISYYIARDWRPYNMTLAILTEIFDDGSKLSNIHFRKFIASGEWAAASKMVDEMTLSGQTLDQASVDFMVKHALTPRRPGVGPVQGTDVSSSQEVSFVFRVLQRVVPMGTSVSPDLWIEMLKRLGMTNHWDELRRCCLWLARQYSAAPKPSDALSLLINSTDRPRREADGVARGDGDRMLQAVFSKNMQAAIVAWGFKMRVSPNPDHEGYSALGLENLVPWVRGLVLLRELEHNGIRLWHSWIRRACRHRLAVLFGHSRQSSRHMNRMLRRECPYSPERVIADIDRVWGNPPLFNGQQDGDLSQLVNPPSSNMSQRRTGRTLWREARLKGAAFVKTK</sequence>
<dbReference type="OrthoDB" id="5366531at2759"/>
<proteinExistence type="predicted"/>
<gene>
    <name evidence="2" type="ORF">P174DRAFT_452078</name>
</gene>
<evidence type="ECO:0000313" key="3">
    <source>
        <dbReference type="Proteomes" id="UP000234474"/>
    </source>
</evidence>
<dbReference type="EMBL" id="MSZS01000005">
    <property type="protein sequence ID" value="PKX92787.1"/>
    <property type="molecule type" value="Genomic_DNA"/>
</dbReference>
<dbReference type="STRING" id="1392255.A0A2I1C5A4"/>
<keyword evidence="3" id="KW-1185">Reference proteome</keyword>
<feature type="region of interest" description="Disordered" evidence="1">
    <location>
        <begin position="811"/>
        <end position="831"/>
    </location>
</feature>
<accession>A0A2I1C5A4</accession>
<dbReference type="AlphaFoldDB" id="A0A2I1C5A4"/>
<name>A0A2I1C5A4_ASPN1</name>
<evidence type="ECO:0000313" key="2">
    <source>
        <dbReference type="EMBL" id="PKX92787.1"/>
    </source>
</evidence>
<dbReference type="Proteomes" id="UP000234474">
    <property type="component" value="Unassembled WGS sequence"/>
</dbReference>
<feature type="compositionally biased region" description="Polar residues" evidence="1">
    <location>
        <begin position="811"/>
        <end position="828"/>
    </location>
</feature>